<dbReference type="GO" id="GO:0042776">
    <property type="term" value="P:proton motive force-driven mitochondrial ATP synthesis"/>
    <property type="evidence" value="ECO:0007669"/>
    <property type="project" value="TreeGrafter"/>
</dbReference>
<keyword evidence="4" id="KW-0138">CF(0)</keyword>
<feature type="region of interest" description="Disordered" evidence="10">
    <location>
        <begin position="377"/>
        <end position="396"/>
    </location>
</feature>
<keyword evidence="5" id="KW-0375">Hydrogen ion transport</keyword>
<keyword evidence="9" id="KW-0066">ATP synthesis</keyword>
<evidence type="ECO:0000313" key="12">
    <source>
        <dbReference type="EMBL" id="CAB1419406.1"/>
    </source>
</evidence>
<keyword evidence="11" id="KW-0812">Transmembrane</keyword>
<evidence type="ECO:0000256" key="2">
    <source>
        <dbReference type="ARBA" id="ARBA00005895"/>
    </source>
</evidence>
<evidence type="ECO:0008006" key="14">
    <source>
        <dbReference type="Google" id="ProtNLM"/>
    </source>
</evidence>
<dbReference type="GO" id="GO:0045259">
    <property type="term" value="C:proton-transporting ATP synthase complex"/>
    <property type="evidence" value="ECO:0007669"/>
    <property type="project" value="UniProtKB-KW"/>
</dbReference>
<organism evidence="12 13">
    <name type="scientific">Pleuronectes platessa</name>
    <name type="common">European plaice</name>
    <dbReference type="NCBI Taxonomy" id="8262"/>
    <lineage>
        <taxon>Eukaryota</taxon>
        <taxon>Metazoa</taxon>
        <taxon>Chordata</taxon>
        <taxon>Craniata</taxon>
        <taxon>Vertebrata</taxon>
        <taxon>Euteleostomi</taxon>
        <taxon>Actinopterygii</taxon>
        <taxon>Neopterygii</taxon>
        <taxon>Teleostei</taxon>
        <taxon>Neoteleostei</taxon>
        <taxon>Acanthomorphata</taxon>
        <taxon>Carangaria</taxon>
        <taxon>Pleuronectiformes</taxon>
        <taxon>Pleuronectoidei</taxon>
        <taxon>Pleuronectidae</taxon>
        <taxon>Pleuronectes</taxon>
    </lineage>
</organism>
<dbReference type="Proteomes" id="UP001153269">
    <property type="component" value="Unassembled WGS sequence"/>
</dbReference>
<comment type="caution">
    <text evidence="12">The sequence shown here is derived from an EMBL/GenBank/DDBJ whole genome shotgun (WGS) entry which is preliminary data.</text>
</comment>
<evidence type="ECO:0000256" key="4">
    <source>
        <dbReference type="ARBA" id="ARBA00022547"/>
    </source>
</evidence>
<sequence>MSSEVCPSCGKTFKRLKSHLPHCKAANSQTNPTGSHVGASQTPSSPPLGAGDREPTVKGKKSRESPSVAASPRAKKSTTSSAAQTPDSTDPSSSSPPPSTKKKREKLSEQIKLASTPSSTTSSFISSPPLPPPSTASKPKKKSLRALIEAANTGRASKGSLEGTGSATEDLLSGSTPVLTDPLSSRTFNPPETIIKTDGITVSALSTDTKPKEASKKKTSKTKRAEQSPPTTKDPDSDSLDSGFSNRPHVRDDLWVDNTWTSGSGDKARITIQDAKALLGRTKTSTTSKKRILSETETTDHLSSNNRLDTGLRAVTVPAETGKDVARCLVQLVRSGVRRSPGTNSSRCHCPPSSSPVPRLLPARVETVRAADWRIPEDRKQNAAHTGKEEAGTRPSLGQVKLRDLPQWLGCRVPSRPRDAVEIVQRGWQWYYRRYINVKKGGVGGVGMLLAGYCVLSYIWSYPHIKHDRWRKYH</sequence>
<evidence type="ECO:0000256" key="5">
    <source>
        <dbReference type="ARBA" id="ARBA00022781"/>
    </source>
</evidence>
<feature type="compositionally biased region" description="Low complexity" evidence="10">
    <location>
        <begin position="115"/>
        <end position="127"/>
    </location>
</feature>
<dbReference type="PANTHER" id="PTHR13080">
    <property type="entry name" value="ATP SYNTHASE F CHAIN, MITOCHONDRIAL-RELATED"/>
    <property type="match status" value="1"/>
</dbReference>
<dbReference type="GO" id="GO:0031966">
    <property type="term" value="C:mitochondrial membrane"/>
    <property type="evidence" value="ECO:0007669"/>
    <property type="project" value="UniProtKB-SubCell"/>
</dbReference>
<evidence type="ECO:0000256" key="3">
    <source>
        <dbReference type="ARBA" id="ARBA00022448"/>
    </source>
</evidence>
<keyword evidence="8 11" id="KW-0472">Membrane</keyword>
<feature type="compositionally biased region" description="Polar residues" evidence="10">
    <location>
        <begin position="26"/>
        <end position="43"/>
    </location>
</feature>
<evidence type="ECO:0000256" key="8">
    <source>
        <dbReference type="ARBA" id="ARBA00023136"/>
    </source>
</evidence>
<dbReference type="AlphaFoldDB" id="A0A9N7TUJ7"/>
<feature type="compositionally biased region" description="Basic and acidic residues" evidence="10">
    <location>
        <begin position="377"/>
        <end position="392"/>
    </location>
</feature>
<proteinExistence type="inferred from homology"/>
<keyword evidence="13" id="KW-1185">Reference proteome</keyword>
<evidence type="ECO:0000256" key="7">
    <source>
        <dbReference type="ARBA" id="ARBA00023128"/>
    </source>
</evidence>
<protein>
    <recommendedName>
        <fullName evidence="14">ATP synthase subunit f, mitochondrial</fullName>
    </recommendedName>
</protein>
<evidence type="ECO:0000313" key="13">
    <source>
        <dbReference type="Proteomes" id="UP001153269"/>
    </source>
</evidence>
<dbReference type="Pfam" id="PF10206">
    <property type="entry name" value="WRW"/>
    <property type="match status" value="1"/>
</dbReference>
<keyword evidence="11" id="KW-1133">Transmembrane helix</keyword>
<name>A0A9N7TUJ7_PLEPL</name>
<comment type="similarity">
    <text evidence="2">Belongs to the ATPase F chain family.</text>
</comment>
<comment type="subcellular location">
    <subcellularLocation>
        <location evidence="1">Mitochondrion membrane</location>
    </subcellularLocation>
</comment>
<dbReference type="PANTHER" id="PTHR13080:SF13">
    <property type="entry name" value="ATP SYNTHASE SUBUNIT F, MITOCHONDRIAL"/>
    <property type="match status" value="1"/>
</dbReference>
<keyword evidence="3" id="KW-0813">Transport</keyword>
<gene>
    <name evidence="12" type="ORF">PLEPLA_LOCUS7237</name>
</gene>
<feature type="region of interest" description="Disordered" evidence="10">
    <location>
        <begin position="23"/>
        <end position="248"/>
    </location>
</feature>
<evidence type="ECO:0000256" key="9">
    <source>
        <dbReference type="ARBA" id="ARBA00023310"/>
    </source>
</evidence>
<accession>A0A9N7TUJ7</accession>
<dbReference type="InterPro" id="IPR019344">
    <property type="entry name" value="F1F0-ATPsyn_F_prd"/>
</dbReference>
<dbReference type="EMBL" id="CADEAL010000389">
    <property type="protein sequence ID" value="CAB1419406.1"/>
    <property type="molecule type" value="Genomic_DNA"/>
</dbReference>
<feature type="compositionally biased region" description="Polar residues" evidence="10">
    <location>
        <begin position="163"/>
        <end position="190"/>
    </location>
</feature>
<keyword evidence="7" id="KW-0496">Mitochondrion</keyword>
<evidence type="ECO:0000256" key="1">
    <source>
        <dbReference type="ARBA" id="ARBA00004325"/>
    </source>
</evidence>
<evidence type="ECO:0000256" key="10">
    <source>
        <dbReference type="SAM" id="MobiDB-lite"/>
    </source>
</evidence>
<reference evidence="12" key="1">
    <citation type="submission" date="2020-03" db="EMBL/GenBank/DDBJ databases">
        <authorList>
            <person name="Weist P."/>
        </authorList>
    </citation>
    <scope>NUCLEOTIDE SEQUENCE</scope>
</reference>
<evidence type="ECO:0000256" key="11">
    <source>
        <dbReference type="SAM" id="Phobius"/>
    </source>
</evidence>
<feature type="transmembrane region" description="Helical" evidence="11">
    <location>
        <begin position="442"/>
        <end position="462"/>
    </location>
</feature>
<keyword evidence="6" id="KW-0406">Ion transport</keyword>
<dbReference type="GO" id="GO:0046933">
    <property type="term" value="F:proton-transporting ATP synthase activity, rotational mechanism"/>
    <property type="evidence" value="ECO:0007669"/>
    <property type="project" value="TreeGrafter"/>
</dbReference>
<evidence type="ECO:0000256" key="6">
    <source>
        <dbReference type="ARBA" id="ARBA00023065"/>
    </source>
</evidence>